<keyword evidence="2" id="KW-0489">Methyltransferase</keyword>
<keyword evidence="2" id="KW-0808">Transferase</keyword>
<evidence type="ECO:0000313" key="3">
    <source>
        <dbReference type="Proteomes" id="UP001055940"/>
    </source>
</evidence>
<protein>
    <submittedName>
        <fullName evidence="2">Class I SAM-dependent methyltransferase</fullName>
    </submittedName>
</protein>
<gene>
    <name evidence="2" type="ORF">NE857_02560</name>
</gene>
<dbReference type="Gene3D" id="2.20.25.570">
    <property type="match status" value="1"/>
</dbReference>
<sequence>MDDYHPLKSYGPDLAEQYDKHQRGDEEATAAFLAEYAGADGSALEFAIGTGRIALALGRHGVRVDGIELSPDMVSGLREKPEGADLEVIVGDMATETTGRTYPLVYLVYNTVYNILGQDGQVECFRNAARHLDEGGVFVVEAAPPWQWIKGDQFVNVERITPGSVTLDVNQYDQVTQLLDENHVRIGAEGIRLAPISCRLIWPSEMDLMARLAGLRLVDRWGGWNGEPFTERSPMHVSVYGRA</sequence>
<dbReference type="Proteomes" id="UP001055940">
    <property type="component" value="Chromosome"/>
</dbReference>
<dbReference type="SUPFAM" id="SSF53335">
    <property type="entry name" value="S-adenosyl-L-methionine-dependent methyltransferases"/>
    <property type="match status" value="1"/>
</dbReference>
<reference evidence="2" key="1">
    <citation type="submission" date="2022-06" db="EMBL/GenBank/DDBJ databases">
        <authorList>
            <person name="Ping M."/>
        </authorList>
    </citation>
    <scope>NUCLEOTIDE SEQUENCE</scope>
    <source>
        <strain evidence="2">JCM11759T</strain>
    </source>
</reference>
<proteinExistence type="predicted"/>
<keyword evidence="3" id="KW-1185">Reference proteome</keyword>
<dbReference type="EMBL" id="CP099837">
    <property type="protein sequence ID" value="USY20555.1"/>
    <property type="molecule type" value="Genomic_DNA"/>
</dbReference>
<dbReference type="Gene3D" id="3.40.50.150">
    <property type="entry name" value="Vaccinia Virus protein VP39"/>
    <property type="match status" value="1"/>
</dbReference>
<name>A0ABY5DC09_9ACTN</name>
<dbReference type="GO" id="GO:0008168">
    <property type="term" value="F:methyltransferase activity"/>
    <property type="evidence" value="ECO:0007669"/>
    <property type="project" value="UniProtKB-KW"/>
</dbReference>
<accession>A0ABY5DC09</accession>
<dbReference type="InterPro" id="IPR041698">
    <property type="entry name" value="Methyltransf_25"/>
</dbReference>
<evidence type="ECO:0000259" key="1">
    <source>
        <dbReference type="Pfam" id="PF13649"/>
    </source>
</evidence>
<dbReference type="Pfam" id="PF13649">
    <property type="entry name" value="Methyltransf_25"/>
    <property type="match status" value="1"/>
</dbReference>
<evidence type="ECO:0000313" key="2">
    <source>
        <dbReference type="EMBL" id="USY20555.1"/>
    </source>
</evidence>
<organism evidence="2 3">
    <name type="scientific">Nocardiopsis exhalans</name>
    <dbReference type="NCBI Taxonomy" id="163604"/>
    <lineage>
        <taxon>Bacteria</taxon>
        <taxon>Bacillati</taxon>
        <taxon>Actinomycetota</taxon>
        <taxon>Actinomycetes</taxon>
        <taxon>Streptosporangiales</taxon>
        <taxon>Nocardiopsidaceae</taxon>
        <taxon>Nocardiopsis</taxon>
    </lineage>
</organism>
<feature type="domain" description="Methyltransferase" evidence="1">
    <location>
        <begin position="44"/>
        <end position="136"/>
    </location>
</feature>
<dbReference type="CDD" id="cd02440">
    <property type="entry name" value="AdoMet_MTases"/>
    <property type="match status" value="1"/>
</dbReference>
<dbReference type="InterPro" id="IPR029063">
    <property type="entry name" value="SAM-dependent_MTases_sf"/>
</dbReference>
<dbReference type="RefSeq" id="WP_254419614.1">
    <property type="nucleotide sequence ID" value="NZ_BAAAJB010000017.1"/>
</dbReference>
<dbReference type="GO" id="GO:0032259">
    <property type="term" value="P:methylation"/>
    <property type="evidence" value="ECO:0007669"/>
    <property type="project" value="UniProtKB-KW"/>
</dbReference>